<dbReference type="Proteomes" id="UP000638732">
    <property type="component" value="Unassembled WGS sequence"/>
</dbReference>
<accession>A0A965ZFB7</accession>
<evidence type="ECO:0000256" key="4">
    <source>
        <dbReference type="ARBA" id="ARBA00022989"/>
    </source>
</evidence>
<keyword evidence="4 6" id="KW-1133">Transmembrane helix</keyword>
<protein>
    <recommendedName>
        <fullName evidence="7">Cardiolipin synthase N-terminal domain-containing protein</fullName>
    </recommendedName>
</protein>
<dbReference type="InterPro" id="IPR027379">
    <property type="entry name" value="CLS_N"/>
</dbReference>
<reference evidence="8" key="2">
    <citation type="submission" date="2020-10" db="EMBL/GenBank/DDBJ databases">
        <title>Mucilaginibacter sp. nov., isolated from soil.</title>
        <authorList>
            <person name="Jeon C.O."/>
        </authorList>
    </citation>
    <scope>NUCLEOTIDE SEQUENCE</scope>
    <source>
        <strain evidence="8">R11</strain>
    </source>
</reference>
<evidence type="ECO:0000313" key="8">
    <source>
        <dbReference type="EMBL" id="NCD68954.1"/>
    </source>
</evidence>
<feature type="domain" description="Cardiolipin synthase N-terminal" evidence="7">
    <location>
        <begin position="21"/>
        <end position="63"/>
    </location>
</feature>
<evidence type="ECO:0000256" key="5">
    <source>
        <dbReference type="ARBA" id="ARBA00023136"/>
    </source>
</evidence>
<reference evidence="8" key="1">
    <citation type="submission" date="2020-01" db="EMBL/GenBank/DDBJ databases">
        <authorList>
            <person name="Seo Y.L."/>
        </authorList>
    </citation>
    <scope>NUCLEOTIDE SEQUENCE</scope>
    <source>
        <strain evidence="8">R11</strain>
    </source>
</reference>
<evidence type="ECO:0000313" key="9">
    <source>
        <dbReference type="Proteomes" id="UP000638732"/>
    </source>
</evidence>
<proteinExistence type="predicted"/>
<keyword evidence="2" id="KW-1003">Cell membrane</keyword>
<dbReference type="AlphaFoldDB" id="A0A965ZFB7"/>
<comment type="caution">
    <text evidence="8">The sequence shown here is derived from an EMBL/GenBank/DDBJ whole genome shotgun (WGS) entry which is preliminary data.</text>
</comment>
<evidence type="ECO:0000256" key="2">
    <source>
        <dbReference type="ARBA" id="ARBA00022475"/>
    </source>
</evidence>
<dbReference type="GO" id="GO:0005886">
    <property type="term" value="C:plasma membrane"/>
    <property type="evidence" value="ECO:0007669"/>
    <property type="project" value="UniProtKB-SubCell"/>
</dbReference>
<dbReference type="RefSeq" id="WP_166584937.1">
    <property type="nucleotide sequence ID" value="NZ_WWEO01000040.1"/>
</dbReference>
<evidence type="ECO:0000256" key="6">
    <source>
        <dbReference type="SAM" id="Phobius"/>
    </source>
</evidence>
<keyword evidence="3 6" id="KW-0812">Transmembrane</keyword>
<keyword evidence="5 6" id="KW-0472">Membrane</keyword>
<dbReference type="EMBL" id="WWEO01000040">
    <property type="protein sequence ID" value="NCD68954.1"/>
    <property type="molecule type" value="Genomic_DNA"/>
</dbReference>
<feature type="transmembrane region" description="Helical" evidence="6">
    <location>
        <begin position="7"/>
        <end position="31"/>
    </location>
</feature>
<name>A0A965ZFB7_9SPHI</name>
<keyword evidence="9" id="KW-1185">Reference proteome</keyword>
<comment type="subcellular location">
    <subcellularLocation>
        <location evidence="1">Cell membrane</location>
        <topology evidence="1">Multi-pass membrane protein</topology>
    </subcellularLocation>
</comment>
<dbReference type="Pfam" id="PF13396">
    <property type="entry name" value="PLDc_N"/>
    <property type="match status" value="1"/>
</dbReference>
<gene>
    <name evidence="8" type="ORF">GSY63_06275</name>
</gene>
<organism evidence="8 9">
    <name type="scientific">Mucilaginibacter agri</name>
    <dbReference type="NCBI Taxonomy" id="2695265"/>
    <lineage>
        <taxon>Bacteria</taxon>
        <taxon>Pseudomonadati</taxon>
        <taxon>Bacteroidota</taxon>
        <taxon>Sphingobacteriia</taxon>
        <taxon>Sphingobacteriales</taxon>
        <taxon>Sphingobacteriaceae</taxon>
        <taxon>Mucilaginibacter</taxon>
    </lineage>
</organism>
<evidence type="ECO:0000256" key="1">
    <source>
        <dbReference type="ARBA" id="ARBA00004651"/>
    </source>
</evidence>
<sequence>MSDTSSTLFNIIVVLFLVWLVVLIVAIITLLNRKDISTLEKAFWAAVIFFAPVVGLIFYIIYGIKKSDRSSDLIKHKTDRLYKSIFTKHPRT</sequence>
<feature type="transmembrane region" description="Helical" evidence="6">
    <location>
        <begin position="43"/>
        <end position="62"/>
    </location>
</feature>
<evidence type="ECO:0000259" key="7">
    <source>
        <dbReference type="Pfam" id="PF13396"/>
    </source>
</evidence>
<evidence type="ECO:0000256" key="3">
    <source>
        <dbReference type="ARBA" id="ARBA00022692"/>
    </source>
</evidence>